<proteinExistence type="predicted"/>
<evidence type="ECO:0000313" key="2">
    <source>
        <dbReference type="EMBL" id="KAG0654518.1"/>
    </source>
</evidence>
<protein>
    <submittedName>
        <fullName evidence="2">Uncharacterized protein</fullName>
    </submittedName>
</protein>
<feature type="compositionally biased region" description="Basic and acidic residues" evidence="1">
    <location>
        <begin position="19"/>
        <end position="30"/>
    </location>
</feature>
<name>A0A9P7B290_RHOMI</name>
<dbReference type="EMBL" id="PUHQ01000147">
    <property type="protein sequence ID" value="KAG0654518.1"/>
    <property type="molecule type" value="Genomic_DNA"/>
</dbReference>
<keyword evidence="3" id="KW-1185">Reference proteome</keyword>
<reference evidence="2 3" key="1">
    <citation type="submission" date="2020-11" db="EMBL/GenBank/DDBJ databases">
        <title>Kefir isolates.</title>
        <authorList>
            <person name="Marcisauskas S."/>
            <person name="Kim Y."/>
            <person name="Blasche S."/>
        </authorList>
    </citation>
    <scope>NUCLEOTIDE SEQUENCE [LARGE SCALE GENOMIC DNA]</scope>
    <source>
        <strain evidence="2 3">KR</strain>
    </source>
</reference>
<feature type="non-terminal residue" evidence="2">
    <location>
        <position position="529"/>
    </location>
</feature>
<accession>A0A9P7B290</accession>
<feature type="compositionally biased region" description="Acidic residues" evidence="1">
    <location>
        <begin position="481"/>
        <end position="501"/>
    </location>
</feature>
<organism evidence="2 3">
    <name type="scientific">Rhodotorula mucilaginosa</name>
    <name type="common">Yeast</name>
    <name type="synonym">Rhodotorula rubra</name>
    <dbReference type="NCBI Taxonomy" id="5537"/>
    <lineage>
        <taxon>Eukaryota</taxon>
        <taxon>Fungi</taxon>
        <taxon>Dikarya</taxon>
        <taxon>Basidiomycota</taxon>
        <taxon>Pucciniomycotina</taxon>
        <taxon>Microbotryomycetes</taxon>
        <taxon>Sporidiobolales</taxon>
        <taxon>Sporidiobolaceae</taxon>
        <taxon>Rhodotorula</taxon>
    </lineage>
</organism>
<comment type="caution">
    <text evidence="2">The sequence shown here is derived from an EMBL/GenBank/DDBJ whole genome shotgun (WGS) entry which is preliminary data.</text>
</comment>
<gene>
    <name evidence="2" type="ORF">C6P46_001628</name>
</gene>
<dbReference type="Proteomes" id="UP000777482">
    <property type="component" value="Unassembled WGS sequence"/>
</dbReference>
<evidence type="ECO:0000313" key="3">
    <source>
        <dbReference type="Proteomes" id="UP000777482"/>
    </source>
</evidence>
<feature type="region of interest" description="Disordered" evidence="1">
    <location>
        <begin position="1"/>
        <end position="68"/>
    </location>
</feature>
<dbReference type="AlphaFoldDB" id="A0A9P7B290"/>
<evidence type="ECO:0000256" key="1">
    <source>
        <dbReference type="SAM" id="MobiDB-lite"/>
    </source>
</evidence>
<dbReference type="OrthoDB" id="2322499at2759"/>
<sequence>VLRDLDAQDEDSDIAAQREPIDVPHLDAPHQARSSSRPRRHSTAKWQSYKDESESDDEQDFKPCASRRGKEYANARQGVIDRIHQACPGLLIAHDKAENFLKRENYYLVTLKRPRRNFVGTWQDFRQRKDEVQQRLLQENPNLDRKIFGSQYWFAEVERFLSGALVNDEEWTRIKTQAHAACAKIVSKLAADKLADDQRHQMRELRARYNNLLNDLPETARPFAPVFTDFLLLPSVKTLWVPGVHVDDATWAAQLPLIKEELDDYRLELVLHARREILAATSDPATQTQDDADAMEDVNSLDDAFSQLATSFVCCAFAGCPSKKGPIRHSYYRRASPNSVEDPREGWIGPLVDVLKHQHRFHNSFSYLPTHKAKASYPPFRVSLPLEVACGIESLLELHRLDDSKAKKRHLDEASKKSAGYEWINSGLSRHFFSGKDALWDLLGWIKREGAKAAECQLFLEPPEIRFKRARDDKLVIDVGDTTDDEDEQSISDEEEREDENGAWSSGVGARLRSEGGRVANRLLSLLGL</sequence>
<feature type="region of interest" description="Disordered" evidence="1">
    <location>
        <begin position="478"/>
        <end position="509"/>
    </location>
</feature>